<accession>A0A2Z4K4I7</accession>
<evidence type="ECO:0000313" key="3">
    <source>
        <dbReference type="Proteomes" id="UP000540079"/>
    </source>
</evidence>
<reference evidence="1" key="1">
    <citation type="submission" date="2017-09" db="EMBL/GenBank/DDBJ databases">
        <title>Pathogenic variability among Pasteurella multocida A isolates from Brazilian pig farms.</title>
        <authorList>
            <person name="Oliveira J.X."/>
            <person name="Mores M.A.Z."/>
            <person name="Rebellato R."/>
            <person name="Kich J.D."/>
            <person name="Cantao M.E."/>
            <person name="Klein C.S."/>
            <person name="Guedes R.M."/>
            <person name="Coldebella A."/>
            <person name="Barcellos D.E.S.N."/>
            <person name="Mores N."/>
        </authorList>
    </citation>
    <scope>NUCLEOTIDE SEQUENCE</scope>
    <source>
        <strain evidence="1">BRMSA 1199</strain>
    </source>
</reference>
<evidence type="ECO:0000313" key="1">
    <source>
        <dbReference type="EMBL" id="AWW87154.1"/>
    </source>
</evidence>
<dbReference type="KEGG" id="pmul:DR93_1415"/>
<organism evidence="1">
    <name type="scientific">Pasteurella multocida</name>
    <dbReference type="NCBI Taxonomy" id="747"/>
    <lineage>
        <taxon>Bacteria</taxon>
        <taxon>Pseudomonadati</taxon>
        <taxon>Pseudomonadota</taxon>
        <taxon>Gammaproteobacteria</taxon>
        <taxon>Pasteurellales</taxon>
        <taxon>Pasteurellaceae</taxon>
        <taxon>Pasteurella</taxon>
    </lineage>
</organism>
<evidence type="ECO:0000313" key="2">
    <source>
        <dbReference type="EMBL" id="NNI77976.1"/>
    </source>
</evidence>
<dbReference type="InterPro" id="IPR006522">
    <property type="entry name" value="Phage_virion_morphogenesis"/>
</dbReference>
<dbReference type="NCBIfam" id="TIGR01635">
    <property type="entry name" value="tail_comp_S"/>
    <property type="match status" value="1"/>
</dbReference>
<dbReference type="EMBL" id="MG023085">
    <property type="protein sequence ID" value="AWW87154.1"/>
    <property type="molecule type" value="Genomic_DNA"/>
</dbReference>
<dbReference type="AlphaFoldDB" id="A0A2Z4K4I7"/>
<dbReference type="RefSeq" id="WP_014668251.1">
    <property type="nucleotide sequence ID" value="NZ_CP008918.1"/>
</dbReference>
<gene>
    <name evidence="2" type="ORF">C2800_00785</name>
</gene>
<reference evidence="2 3" key="2">
    <citation type="journal article" date="2018" name="Front. Microbiol.">
        <title>Genetic and Phylogenetic Characteristics of Pasteurella multocida Isolates From Different Host Species.</title>
        <authorList>
            <person name="Peng Z."/>
            <person name="Liang W."/>
            <person name="Wang F."/>
            <person name="Xu Z."/>
            <person name="Xie Z."/>
            <person name="Lian Z."/>
            <person name="Hua L."/>
            <person name="Zhou R."/>
            <person name="Chen H."/>
            <person name="Wu B."/>
        </authorList>
    </citation>
    <scope>NUCLEOTIDE SEQUENCE [LARGE SCALE GENOMIC DNA]</scope>
    <source>
        <strain evidence="2 3">HNA06</strain>
    </source>
</reference>
<sequence length="166" mass="18696">MSGVKIEINTVQLSKILNQAMKTLANPKSMFAEMGEELLSIHRIRFLQQQSPDGTPWQPLSEEYKQSKRKNRDKILTLDGHLSETLRYQASNDGVEFGSDRVYAAIHHFGGSIQPKTAHALHVGGRFFKNVTIPARPWLGISEKDQAEMLNIARHHIKNAIKPSNA</sequence>
<dbReference type="Pfam" id="PF05069">
    <property type="entry name" value="Phage_tail_S"/>
    <property type="match status" value="1"/>
</dbReference>
<name>A0A2Z4K4I7_PASMD</name>
<protein>
    <submittedName>
        <fullName evidence="1 2">Virion morphogenesis protein</fullName>
    </submittedName>
</protein>
<proteinExistence type="predicted"/>
<dbReference type="EMBL" id="PPVL01000001">
    <property type="protein sequence ID" value="NNI77976.1"/>
    <property type="molecule type" value="Genomic_DNA"/>
</dbReference>
<dbReference type="Proteomes" id="UP000540079">
    <property type="component" value="Unassembled WGS sequence"/>
</dbReference>